<evidence type="ECO:0000313" key="2">
    <source>
        <dbReference type="Proteomes" id="UP001484097"/>
    </source>
</evidence>
<gene>
    <name evidence="1" type="ORF">ABDK96_11880</name>
</gene>
<accession>A0ABV0ILJ7</accession>
<organism evidence="1 2">
    <name type="scientific">Citricoccus nitrophenolicus</name>
    <dbReference type="NCBI Taxonomy" id="863575"/>
    <lineage>
        <taxon>Bacteria</taxon>
        <taxon>Bacillati</taxon>
        <taxon>Actinomycetota</taxon>
        <taxon>Actinomycetes</taxon>
        <taxon>Micrococcales</taxon>
        <taxon>Micrococcaceae</taxon>
        <taxon>Citricoccus</taxon>
    </lineage>
</organism>
<dbReference type="Gene3D" id="3.40.50.2000">
    <property type="entry name" value="Glycogen Phosphorylase B"/>
    <property type="match status" value="1"/>
</dbReference>
<protein>
    <submittedName>
        <fullName evidence="1">Glycosyltransferase</fullName>
        <ecNumber evidence="1">2.4.-.-</ecNumber>
    </submittedName>
</protein>
<proteinExistence type="predicted"/>
<comment type="caution">
    <text evidence="1">The sequence shown here is derived from an EMBL/GenBank/DDBJ whole genome shotgun (WGS) entry which is preliminary data.</text>
</comment>
<keyword evidence="2" id="KW-1185">Reference proteome</keyword>
<dbReference type="EMBL" id="JBDXMX010000005">
    <property type="protein sequence ID" value="MEO9248382.1"/>
    <property type="molecule type" value="Genomic_DNA"/>
</dbReference>
<dbReference type="Proteomes" id="UP001484097">
    <property type="component" value="Unassembled WGS sequence"/>
</dbReference>
<reference evidence="1 2" key="1">
    <citation type="submission" date="2024-05" db="EMBL/GenBank/DDBJ databases">
        <authorList>
            <person name="Yi C."/>
        </authorList>
    </citation>
    <scope>NUCLEOTIDE SEQUENCE [LARGE SCALE GENOMIC DNA]</scope>
    <source>
        <strain evidence="1 2">XS13</strain>
    </source>
</reference>
<dbReference type="SUPFAM" id="SSF53756">
    <property type="entry name" value="UDP-Glycosyltransferase/glycogen phosphorylase"/>
    <property type="match status" value="1"/>
</dbReference>
<dbReference type="RefSeq" id="WP_347921183.1">
    <property type="nucleotide sequence ID" value="NZ_JBDXMX010000005.1"/>
</dbReference>
<dbReference type="EC" id="2.4.-.-" evidence="1"/>
<dbReference type="GO" id="GO:0016757">
    <property type="term" value="F:glycosyltransferase activity"/>
    <property type="evidence" value="ECO:0007669"/>
    <property type="project" value="UniProtKB-KW"/>
</dbReference>
<sequence length="142" mass="15133">MEPPVDARMNSPHASLPLRAFCRPWNPDPDAFTVVVVSGMAHGARLERAMTAIKTVGRLSRKHRVQLVVVGGGEALDTVRKRAQQVNAEATSTAIVVTGEMIDPRPAYEVSDVTLSMGSSVVRAMAFGTPVIVQGTGRSSSH</sequence>
<name>A0ABV0ILJ7_9MICC</name>
<evidence type="ECO:0000313" key="1">
    <source>
        <dbReference type="EMBL" id="MEO9248382.1"/>
    </source>
</evidence>
<keyword evidence="1" id="KW-0808">Transferase</keyword>
<keyword evidence="1" id="KW-0328">Glycosyltransferase</keyword>
<dbReference type="Pfam" id="PF13692">
    <property type="entry name" value="Glyco_trans_1_4"/>
    <property type="match status" value="1"/>
</dbReference>